<dbReference type="PANTHER" id="PTHR33881:SF7">
    <property type="entry name" value="NEUROGENIC LOCUS NOTCH-LIKE PROTEIN"/>
    <property type="match status" value="1"/>
</dbReference>
<dbReference type="Proteomes" id="UP000694240">
    <property type="component" value="Chromosome 12"/>
</dbReference>
<evidence type="ECO:0000313" key="3">
    <source>
        <dbReference type="Proteomes" id="UP000694240"/>
    </source>
</evidence>
<dbReference type="AlphaFoldDB" id="A0A8T1Y6Z9"/>
<sequence length="259" mass="28896">MACLRNTLCLVAALFLIYQKTATCDFLSPLLAPMFDNICKEVECGKGKCKSSLNTTFMYECECEDGWKQFDQHLKFLPCITPNCTFDLTCGEAASPAQPKTPPKDNITSLFDACQWMDCGGGFCNSTTAFQYSCNCREGYSNLLNITTFPCLKQCALGMDCLNLGIPLSNTSSSSPPALPDSSKNQATTRVAAPQELQHQHVTIIYQWKLVQEFKSGKTVNWYTREADATNCTLHAKITTSTPKNYYIIKLHKCMKEQM</sequence>
<reference evidence="2 3" key="1">
    <citation type="submission" date="2020-12" db="EMBL/GenBank/DDBJ databases">
        <title>Concerted genomic and epigenomic changes stabilize Arabidopsis allopolyploids.</title>
        <authorList>
            <person name="Chen Z."/>
        </authorList>
    </citation>
    <scope>NUCLEOTIDE SEQUENCE [LARGE SCALE GENOMIC DNA]</scope>
    <source>
        <strain evidence="2">Allo738</strain>
        <tissue evidence="2">Leaf</tissue>
    </source>
</reference>
<evidence type="ECO:0008006" key="4">
    <source>
        <dbReference type="Google" id="ProtNLM"/>
    </source>
</evidence>
<gene>
    <name evidence="2" type="ORF">ISN45_Aa07g028460</name>
</gene>
<feature type="signal peptide" evidence="1">
    <location>
        <begin position="1"/>
        <end position="24"/>
    </location>
</feature>
<name>A0A8T1Y6Z9_9BRAS</name>
<accession>A0A8T1Y6Z9</accession>
<keyword evidence="1" id="KW-0732">Signal</keyword>
<evidence type="ECO:0000313" key="2">
    <source>
        <dbReference type="EMBL" id="KAG7542906.1"/>
    </source>
</evidence>
<evidence type="ECO:0000256" key="1">
    <source>
        <dbReference type="SAM" id="SignalP"/>
    </source>
</evidence>
<keyword evidence="3" id="KW-1185">Reference proteome</keyword>
<protein>
    <recommendedName>
        <fullName evidence="4">EGF-like domain-containing protein</fullName>
    </recommendedName>
</protein>
<dbReference type="PANTHER" id="PTHR33881">
    <property type="entry name" value="NEUROGENIC LOCUS NOTCH-LIKE PROTEIN"/>
    <property type="match status" value="1"/>
</dbReference>
<comment type="caution">
    <text evidence="2">The sequence shown here is derived from an EMBL/GenBank/DDBJ whole genome shotgun (WGS) entry which is preliminary data.</text>
</comment>
<proteinExistence type="predicted"/>
<feature type="chain" id="PRO_5035936263" description="EGF-like domain-containing protein" evidence="1">
    <location>
        <begin position="25"/>
        <end position="259"/>
    </location>
</feature>
<dbReference type="EMBL" id="JAEFBK010000012">
    <property type="protein sequence ID" value="KAG7542906.1"/>
    <property type="molecule type" value="Genomic_DNA"/>
</dbReference>
<organism evidence="2 3">
    <name type="scientific">Arabidopsis thaliana x Arabidopsis arenosa</name>
    <dbReference type="NCBI Taxonomy" id="1240361"/>
    <lineage>
        <taxon>Eukaryota</taxon>
        <taxon>Viridiplantae</taxon>
        <taxon>Streptophyta</taxon>
        <taxon>Embryophyta</taxon>
        <taxon>Tracheophyta</taxon>
        <taxon>Spermatophyta</taxon>
        <taxon>Magnoliopsida</taxon>
        <taxon>eudicotyledons</taxon>
        <taxon>Gunneridae</taxon>
        <taxon>Pentapetalae</taxon>
        <taxon>rosids</taxon>
        <taxon>malvids</taxon>
        <taxon>Brassicales</taxon>
        <taxon>Brassicaceae</taxon>
        <taxon>Camelineae</taxon>
        <taxon>Arabidopsis</taxon>
    </lineage>
</organism>